<evidence type="ECO:0000313" key="11">
    <source>
        <dbReference type="EMBL" id="SEV87604.1"/>
    </source>
</evidence>
<dbReference type="STRING" id="364200.SAMN04488515_0008"/>
<dbReference type="InterPro" id="IPR000123">
    <property type="entry name" value="Reverse_transcriptase_msDNA"/>
</dbReference>
<comment type="catalytic activity">
    <reaction evidence="9">
        <text>DNA(n) + a 2'-deoxyribonucleoside 5'-triphosphate = DNA(n+1) + diphosphate</text>
        <dbReference type="Rhea" id="RHEA:22508"/>
        <dbReference type="Rhea" id="RHEA-COMP:17339"/>
        <dbReference type="Rhea" id="RHEA-COMP:17340"/>
        <dbReference type="ChEBI" id="CHEBI:33019"/>
        <dbReference type="ChEBI" id="CHEBI:61560"/>
        <dbReference type="ChEBI" id="CHEBI:173112"/>
        <dbReference type="EC" id="2.7.7.49"/>
    </reaction>
</comment>
<dbReference type="InterPro" id="IPR051083">
    <property type="entry name" value="GrpII_Intron_Splice-Mob/Def"/>
</dbReference>
<keyword evidence="2" id="KW-0808">Transferase</keyword>
<dbReference type="AlphaFoldDB" id="A0A1I0MHV9"/>
<dbReference type="Pfam" id="PF00078">
    <property type="entry name" value="RVT_1"/>
    <property type="match status" value="1"/>
</dbReference>
<protein>
    <recommendedName>
        <fullName evidence="1">RNA-directed DNA polymerase</fullName>
        <ecNumber evidence="1">2.7.7.49</ecNumber>
    </recommendedName>
</protein>
<dbReference type="PANTHER" id="PTHR34047:SF7">
    <property type="entry name" value="RNA-DIRECTED DNA POLYMERASE"/>
    <property type="match status" value="1"/>
</dbReference>
<feature type="domain" description="Reverse transcriptase" evidence="10">
    <location>
        <begin position="136"/>
        <end position="366"/>
    </location>
</feature>
<dbReference type="GO" id="GO:0051607">
    <property type="term" value="P:defense response to virus"/>
    <property type="evidence" value="ECO:0007669"/>
    <property type="project" value="UniProtKB-KW"/>
</dbReference>
<evidence type="ECO:0000256" key="3">
    <source>
        <dbReference type="ARBA" id="ARBA00022695"/>
    </source>
</evidence>
<dbReference type="PANTHER" id="PTHR34047">
    <property type="entry name" value="NUCLEAR INTRON MATURASE 1, MITOCHONDRIAL-RELATED"/>
    <property type="match status" value="1"/>
</dbReference>
<dbReference type="PROSITE" id="PS50878">
    <property type="entry name" value="RT_POL"/>
    <property type="match status" value="1"/>
</dbReference>
<dbReference type="InterPro" id="IPR043502">
    <property type="entry name" value="DNA/RNA_pol_sf"/>
</dbReference>
<evidence type="ECO:0000313" key="12">
    <source>
        <dbReference type="Proteomes" id="UP000199167"/>
    </source>
</evidence>
<proteinExistence type="inferred from homology"/>
<sequence>MTPQSPKRLAQNLAESLSLSVWDKRGIADCLCRRFPPALQRFTQLQTQGLLDHFPTQIAPGRTAVASALAQSSVFARIHRYCVLNSVWPAPDLRAPKMQPLQAFAHLEIPQLATLGDLADWMLLTPQQLDYYADQTGRHEEHGDMAVNHYHYHLSPKIGGGHRLIEAPKPRLKSLQRLILRAILDHILPHPNAYGFVQGRNCIEAAARHVGEKAVVAHDLRDFFSSIQGGRIYGIFRALGYPPNVAHALTGLCTVTTPARIRNRMGFHQRQALRVAHLPQGAPTSPALGNLAAHGLDRRLTGLARSLGATYTRYADDLTFSGDEHIIRAICVAVPDIVSEEGFALNPAKTRLMPSHRRQVVTGIVVNNATNVDRREFDQIKAAIHARAWQTDPALQARLSGQIAWVRQLNPARGAKLERLMARA</sequence>
<reference evidence="11 12" key="1">
    <citation type="submission" date="2016-10" db="EMBL/GenBank/DDBJ databases">
        <authorList>
            <person name="de Groot N.N."/>
        </authorList>
    </citation>
    <scope>NUCLEOTIDE SEQUENCE [LARGE SCALE GENOMIC DNA]</scope>
    <source>
        <strain evidence="11 12">DSM 17925</strain>
    </source>
</reference>
<dbReference type="EMBL" id="FOIZ01000001">
    <property type="protein sequence ID" value="SEV87604.1"/>
    <property type="molecule type" value="Genomic_DNA"/>
</dbReference>
<evidence type="ECO:0000256" key="5">
    <source>
        <dbReference type="ARBA" id="ARBA00022842"/>
    </source>
</evidence>
<comment type="similarity">
    <text evidence="8">Belongs to the bacterial reverse transcriptase family.</text>
</comment>
<name>A0A1I0MHV9_9RHOB</name>
<dbReference type="Proteomes" id="UP000199167">
    <property type="component" value="Unassembled WGS sequence"/>
</dbReference>
<evidence type="ECO:0000256" key="9">
    <source>
        <dbReference type="ARBA" id="ARBA00048173"/>
    </source>
</evidence>
<accession>A0A1I0MHV9</accession>
<keyword evidence="12" id="KW-1185">Reference proteome</keyword>
<dbReference type="SUPFAM" id="SSF56672">
    <property type="entry name" value="DNA/RNA polymerases"/>
    <property type="match status" value="1"/>
</dbReference>
<evidence type="ECO:0000256" key="2">
    <source>
        <dbReference type="ARBA" id="ARBA00022679"/>
    </source>
</evidence>
<keyword evidence="3" id="KW-0548">Nucleotidyltransferase</keyword>
<dbReference type="InterPro" id="IPR000477">
    <property type="entry name" value="RT_dom"/>
</dbReference>
<keyword evidence="5" id="KW-0460">Magnesium</keyword>
<evidence type="ECO:0000256" key="8">
    <source>
        <dbReference type="ARBA" id="ARBA00034120"/>
    </source>
</evidence>
<keyword evidence="7" id="KW-0051">Antiviral defense</keyword>
<keyword evidence="4" id="KW-0479">Metal-binding</keyword>
<dbReference type="GO" id="GO:0046872">
    <property type="term" value="F:metal ion binding"/>
    <property type="evidence" value="ECO:0007669"/>
    <property type="project" value="UniProtKB-KW"/>
</dbReference>
<dbReference type="EC" id="2.7.7.49" evidence="1"/>
<evidence type="ECO:0000256" key="6">
    <source>
        <dbReference type="ARBA" id="ARBA00022918"/>
    </source>
</evidence>
<dbReference type="RefSeq" id="WP_165611756.1">
    <property type="nucleotide sequence ID" value="NZ_FOIZ01000001.1"/>
</dbReference>
<evidence type="ECO:0000256" key="4">
    <source>
        <dbReference type="ARBA" id="ARBA00022723"/>
    </source>
</evidence>
<dbReference type="CDD" id="cd03487">
    <property type="entry name" value="RT_Bac_retron_II"/>
    <property type="match status" value="1"/>
</dbReference>
<organism evidence="11 12">
    <name type="scientific">Cognatiyoonia koreensis</name>
    <dbReference type="NCBI Taxonomy" id="364200"/>
    <lineage>
        <taxon>Bacteria</taxon>
        <taxon>Pseudomonadati</taxon>
        <taxon>Pseudomonadota</taxon>
        <taxon>Alphaproteobacteria</taxon>
        <taxon>Rhodobacterales</taxon>
        <taxon>Paracoccaceae</taxon>
        <taxon>Cognatiyoonia</taxon>
    </lineage>
</organism>
<dbReference type="GO" id="GO:0003964">
    <property type="term" value="F:RNA-directed DNA polymerase activity"/>
    <property type="evidence" value="ECO:0007669"/>
    <property type="project" value="UniProtKB-KW"/>
</dbReference>
<evidence type="ECO:0000259" key="10">
    <source>
        <dbReference type="PROSITE" id="PS50878"/>
    </source>
</evidence>
<gene>
    <name evidence="11" type="ORF">SAMN04488515_0008</name>
</gene>
<keyword evidence="6 11" id="KW-0695">RNA-directed DNA polymerase</keyword>
<evidence type="ECO:0000256" key="1">
    <source>
        <dbReference type="ARBA" id="ARBA00012493"/>
    </source>
</evidence>
<dbReference type="PRINTS" id="PR00866">
    <property type="entry name" value="RNADNAPOLMS"/>
</dbReference>
<dbReference type="GO" id="GO:0003723">
    <property type="term" value="F:RNA binding"/>
    <property type="evidence" value="ECO:0007669"/>
    <property type="project" value="InterPro"/>
</dbReference>
<evidence type="ECO:0000256" key="7">
    <source>
        <dbReference type="ARBA" id="ARBA00023118"/>
    </source>
</evidence>